<name>A0A084ET76_SPHYA</name>
<evidence type="ECO:0000313" key="1">
    <source>
        <dbReference type="EMBL" id="KEZ21168.1"/>
    </source>
</evidence>
<gene>
    <name evidence="1" type="ORF">CP98_00618</name>
</gene>
<dbReference type="AlphaFoldDB" id="A0A084ET76"/>
<organism evidence="1 2">
    <name type="scientific">Sphingobium yanoikuyae</name>
    <name type="common">Sphingomonas yanoikuyae</name>
    <dbReference type="NCBI Taxonomy" id="13690"/>
    <lineage>
        <taxon>Bacteria</taxon>
        <taxon>Pseudomonadati</taxon>
        <taxon>Pseudomonadota</taxon>
        <taxon>Alphaproteobacteria</taxon>
        <taxon>Sphingomonadales</taxon>
        <taxon>Sphingomonadaceae</taxon>
        <taxon>Sphingobium</taxon>
    </lineage>
</organism>
<proteinExistence type="predicted"/>
<dbReference type="EMBL" id="JGVR01000002">
    <property type="protein sequence ID" value="KEZ21168.1"/>
    <property type="molecule type" value="Genomic_DNA"/>
</dbReference>
<protein>
    <submittedName>
        <fullName evidence="1">Uncharacterized protein</fullName>
    </submittedName>
</protein>
<accession>A0A084ET76</accession>
<sequence>MTVHTVNNLSLRMAVEEACVQRQGDGFNLMSIRLVDGTGVWRGPKIAELAKQLHNKSS</sequence>
<dbReference type="PATRIC" id="fig|13690.10.peg.643"/>
<reference evidence="1 2" key="1">
    <citation type="submission" date="2014-03" db="EMBL/GenBank/DDBJ databases">
        <title>Genome sequence of Sphingobium yanoikuyae B1.</title>
        <authorList>
            <person name="Gan H.M."/>
            <person name="Gan H.Y."/>
            <person name="Savka M.A."/>
        </authorList>
    </citation>
    <scope>NUCLEOTIDE SEQUENCE [LARGE SCALE GENOMIC DNA]</scope>
    <source>
        <strain evidence="1 2">B1</strain>
    </source>
</reference>
<evidence type="ECO:0000313" key="2">
    <source>
        <dbReference type="Proteomes" id="UP000028534"/>
    </source>
</evidence>
<comment type="caution">
    <text evidence="1">The sequence shown here is derived from an EMBL/GenBank/DDBJ whole genome shotgun (WGS) entry which is preliminary data.</text>
</comment>
<dbReference type="Proteomes" id="UP000028534">
    <property type="component" value="Unassembled WGS sequence"/>
</dbReference>